<keyword evidence="1" id="KW-1133">Transmembrane helix</keyword>
<protein>
    <submittedName>
        <fullName evidence="2">PepSY domain-containing protein</fullName>
    </submittedName>
</protein>
<accession>A0A7X1FQZ2</accession>
<proteinExistence type="predicted"/>
<name>A0A7X1FQZ2_9SPHN</name>
<evidence type="ECO:0000256" key="1">
    <source>
        <dbReference type="SAM" id="Phobius"/>
    </source>
</evidence>
<dbReference type="EMBL" id="JACLAW010000005">
    <property type="protein sequence ID" value="MBC2665361.1"/>
    <property type="molecule type" value="Genomic_DNA"/>
</dbReference>
<comment type="caution">
    <text evidence="2">The sequence shown here is derived from an EMBL/GenBank/DDBJ whole genome shotgun (WGS) entry which is preliminary data.</text>
</comment>
<feature type="transmembrane region" description="Helical" evidence="1">
    <location>
        <begin position="211"/>
        <end position="234"/>
    </location>
</feature>
<keyword evidence="1" id="KW-0812">Transmembrane</keyword>
<dbReference type="Proteomes" id="UP000566813">
    <property type="component" value="Unassembled WGS sequence"/>
</dbReference>
<feature type="transmembrane region" description="Helical" evidence="1">
    <location>
        <begin position="363"/>
        <end position="384"/>
    </location>
</feature>
<keyword evidence="1" id="KW-0472">Membrane</keyword>
<keyword evidence="3" id="KW-1185">Reference proteome</keyword>
<evidence type="ECO:0000313" key="3">
    <source>
        <dbReference type="Proteomes" id="UP000566813"/>
    </source>
</evidence>
<gene>
    <name evidence="2" type="ORF">H7F51_07500</name>
</gene>
<feature type="transmembrane region" description="Helical" evidence="1">
    <location>
        <begin position="157"/>
        <end position="190"/>
    </location>
</feature>
<organism evidence="2 3">
    <name type="scientific">Novosphingobium flavum</name>
    <dbReference type="NCBI Taxonomy" id="1778672"/>
    <lineage>
        <taxon>Bacteria</taxon>
        <taxon>Pseudomonadati</taxon>
        <taxon>Pseudomonadota</taxon>
        <taxon>Alphaproteobacteria</taxon>
        <taxon>Sphingomonadales</taxon>
        <taxon>Sphingomonadaceae</taxon>
        <taxon>Novosphingobium</taxon>
    </lineage>
</organism>
<dbReference type="RefSeq" id="WP_185663628.1">
    <property type="nucleotide sequence ID" value="NZ_JACLAW010000005.1"/>
</dbReference>
<evidence type="ECO:0000313" key="2">
    <source>
        <dbReference type="EMBL" id="MBC2665361.1"/>
    </source>
</evidence>
<reference evidence="2 3" key="1">
    <citation type="submission" date="2020-08" db="EMBL/GenBank/DDBJ databases">
        <title>The genome sequence of type strain Novosphingobium flavum NBRC 111647.</title>
        <authorList>
            <person name="Liu Y."/>
        </authorList>
    </citation>
    <scope>NUCLEOTIDE SEQUENCE [LARGE SCALE GENOMIC DNA]</scope>
    <source>
        <strain evidence="2 3">NBRC 111647</strain>
    </source>
</reference>
<dbReference type="Pfam" id="PF03929">
    <property type="entry name" value="PepSY_TM"/>
    <property type="match status" value="1"/>
</dbReference>
<sequence>MLRWHRMCAVFGSILILWVVLTGTGIQLSDMRALLMHAPASDPDMQKMRQWHTGPGNFVVLQWPDYTARPLPSDLNPELALRKTADLARAAVPGAPMKTVELRMAGDTVAGYAQMGDKRLIFDLASGMRLPDRFLPLKPITSDFGSPRQTFKKLHRFVFAGTWAIALGLVGGLAIGFLIVTGSIHFYRLWRARKKIGRASLFWKGGSWWRVLHRWISVGAGVLIVWLIGTGIVLSANNVGQLINLQIKTGSTGKSGETADVSSPIQDADIASFTAVSLAAFNQGHPGTAMKVLRLRYYAGYAQAVIIAADKNTSQLVYNAKTGAPMTLSEPGYPDTYYPTGWEGNQVLKRLHRGDSAGMLGRWLVTLAALSVCYLSISGVVIYLKEWRRRRKSGRGAFIWK</sequence>
<dbReference type="AlphaFoldDB" id="A0A7X1FQZ2"/>
<dbReference type="InterPro" id="IPR005625">
    <property type="entry name" value="PepSY-ass_TM"/>
</dbReference>
<dbReference type="PANTHER" id="PTHR34219:SF3">
    <property type="entry name" value="BLL7967 PROTEIN"/>
    <property type="match status" value="1"/>
</dbReference>
<dbReference type="PANTHER" id="PTHR34219">
    <property type="entry name" value="IRON-REGULATED INNER MEMBRANE PROTEIN-RELATED"/>
    <property type="match status" value="1"/>
</dbReference>